<dbReference type="RefSeq" id="WP_079001211.1">
    <property type="nucleotide sequence ID" value="NZ_CBDRHE010000007.1"/>
</dbReference>
<feature type="domain" description="DUF397" evidence="1">
    <location>
        <begin position="8"/>
        <end position="60"/>
    </location>
</feature>
<dbReference type="InterPro" id="IPR007278">
    <property type="entry name" value="DUF397"/>
</dbReference>
<accession>A0A2Z4IZB2</accession>
<sequence>MTTTPAIWRTSSYSGGGDGNNCVEVAQLPTRTAVRDSKRPTHGTLTFPTETFTAFLGSLKADAR</sequence>
<evidence type="ECO:0000313" key="3">
    <source>
        <dbReference type="Proteomes" id="UP000249616"/>
    </source>
</evidence>
<reference evidence="2 3" key="1">
    <citation type="journal article" date="2019" name="Int. J. Syst. Evol. Microbiol.">
        <title>Streptomyces cadmiisoli sp. nov., a novel actinomycete isolated from cadmium-contaminated soil.</title>
        <authorList>
            <person name="Li K."/>
            <person name="Tang X."/>
            <person name="Zhao J."/>
            <person name="Guo Y."/>
            <person name="Tang Y."/>
            <person name="Gao J."/>
        </authorList>
    </citation>
    <scope>NUCLEOTIDE SEQUENCE [LARGE SCALE GENOMIC DNA]</scope>
    <source>
        <strain evidence="2 3">ZFG47</strain>
    </source>
</reference>
<organism evidence="2 3">
    <name type="scientific">Streptomyces cadmiisoli</name>
    <dbReference type="NCBI Taxonomy" id="2184053"/>
    <lineage>
        <taxon>Bacteria</taxon>
        <taxon>Bacillati</taxon>
        <taxon>Actinomycetota</taxon>
        <taxon>Actinomycetes</taxon>
        <taxon>Kitasatosporales</taxon>
        <taxon>Streptomycetaceae</taxon>
        <taxon>Streptomyces</taxon>
        <taxon>Streptomyces aurantiacus group</taxon>
    </lineage>
</organism>
<name>A0A2Z4IZB2_9ACTN</name>
<dbReference type="AlphaFoldDB" id="A0A2Z4IZB2"/>
<gene>
    <name evidence="2" type="ORF">DN051_17415</name>
</gene>
<dbReference type="Proteomes" id="UP000249616">
    <property type="component" value="Chromosome"/>
</dbReference>
<evidence type="ECO:0000259" key="1">
    <source>
        <dbReference type="Pfam" id="PF04149"/>
    </source>
</evidence>
<evidence type="ECO:0000313" key="2">
    <source>
        <dbReference type="EMBL" id="AWW38215.1"/>
    </source>
</evidence>
<dbReference type="Pfam" id="PF04149">
    <property type="entry name" value="DUF397"/>
    <property type="match status" value="1"/>
</dbReference>
<dbReference type="KEGG" id="scad:DN051_17415"/>
<proteinExistence type="predicted"/>
<dbReference type="EMBL" id="CP030073">
    <property type="protein sequence ID" value="AWW38215.1"/>
    <property type="molecule type" value="Genomic_DNA"/>
</dbReference>
<keyword evidence="3" id="KW-1185">Reference proteome</keyword>
<protein>
    <submittedName>
        <fullName evidence="2">DUF397 domain-containing protein</fullName>
    </submittedName>
</protein>